<dbReference type="InterPro" id="IPR059106">
    <property type="entry name" value="WHD_MalT"/>
</dbReference>
<name>A0A4P6JPH3_KTERU</name>
<feature type="domain" description="MalT-like winged helix" evidence="1">
    <location>
        <begin position="442"/>
        <end position="523"/>
    </location>
</feature>
<evidence type="ECO:0000313" key="3">
    <source>
        <dbReference type="Proteomes" id="UP000290365"/>
    </source>
</evidence>
<dbReference type="Pfam" id="PF25873">
    <property type="entry name" value="WHD_MalT"/>
    <property type="match status" value="1"/>
</dbReference>
<dbReference type="Proteomes" id="UP000290365">
    <property type="component" value="Chromosome"/>
</dbReference>
<dbReference type="EMBL" id="CP035758">
    <property type="protein sequence ID" value="QBD76666.1"/>
    <property type="molecule type" value="Genomic_DNA"/>
</dbReference>
<dbReference type="SUPFAM" id="SSF52540">
    <property type="entry name" value="P-loop containing nucleoside triphosphate hydrolases"/>
    <property type="match status" value="1"/>
</dbReference>
<evidence type="ECO:0000313" key="2">
    <source>
        <dbReference type="EMBL" id="QBD76666.1"/>
    </source>
</evidence>
<gene>
    <name evidence="2" type="ORF">EPA93_11890</name>
</gene>
<dbReference type="OrthoDB" id="1137593at2"/>
<proteinExistence type="predicted"/>
<accession>A0A4P6JPH3</accession>
<dbReference type="Gene3D" id="3.40.50.300">
    <property type="entry name" value="P-loop containing nucleotide triphosphate hydrolases"/>
    <property type="match status" value="1"/>
</dbReference>
<evidence type="ECO:0000259" key="1">
    <source>
        <dbReference type="Pfam" id="PF25873"/>
    </source>
</evidence>
<keyword evidence="3" id="KW-1185">Reference proteome</keyword>
<dbReference type="AlphaFoldDB" id="A0A4P6JPH3"/>
<dbReference type="KEGG" id="kbs:EPA93_11890"/>
<dbReference type="InterPro" id="IPR027417">
    <property type="entry name" value="P-loop_NTPase"/>
</dbReference>
<reference evidence="2 3" key="1">
    <citation type="submission" date="2019-01" db="EMBL/GenBank/DDBJ databases">
        <title>Ktedonosporobacter rubrisoli SCAWS-G2.</title>
        <authorList>
            <person name="Huang Y."/>
            <person name="Yan B."/>
        </authorList>
    </citation>
    <scope>NUCLEOTIDE SEQUENCE [LARGE SCALE GENOMIC DNA]</scope>
    <source>
        <strain evidence="2 3">SCAWS-G2</strain>
    </source>
</reference>
<sequence length="781" mass="88104">MPKLPTYVLRWLAESQCYELTRNGDAAQRFAREGGPAWVHFLETHTSFAFQGQEGRLSVIKETRRRGSGYWYAYHTVGRRTVKRYLGSAGNVSIASLEEAASILNRLELSPAAAQEPERAESRAAHSTALLLPKLQPPRLPSSLVARPRLLARLDSALERKLTLLVAPAGFGKTTIVNQWLHERQACNWSSSLAWVSLDRDENDLIRFWRSIITACQAFQPRLGHETLARLREATQPPFVAKSPQTALTPLLNTLAQRPEEGLLVLDDYHVIEEPAIHETLTFFLNYLPATFHVLLLSRSEPPLPLLHWRARGELAELRTADLRFSAAETTIFARRAFSVQLSDATLRQLTASLQGWVAGLRLLSFSLTGQNSPQELERALASLVQHPTADHKQEGASERSQLAASQGPLKLGALDMPTNGGSDEQAHLASLYQPLLDYFITEILDGQPQDLQHFLLQTSALSRLSAPLCDAILGKGDNAARLETMALAGLFLEALPGQGGWYRFHALVAEALRREAIRRLGEAELQALLQRASRWYEQHEMFEEAIEAALQAPDFEYAARLIERGGKGGEISEQYTVRRWLESLPEKILHAHPMLCWLAALSLRMLPEEASIPATVNQRVERLLHIAEDSWRKQDDQASLGLIAVFHALSCWRSGQFFQATEYAEQALALLPPGAQERHSQTWRGICTFIVGTGLMYEGRFADARTSFLDAYAYCSERTMRILHRAYWCCWAHVTMFWVNYTRPMNTIGKRFLRRASTRIVRSRSEPYWVWRAYILPGMS</sequence>
<organism evidence="2 3">
    <name type="scientific">Ktedonosporobacter rubrisoli</name>
    <dbReference type="NCBI Taxonomy" id="2509675"/>
    <lineage>
        <taxon>Bacteria</taxon>
        <taxon>Bacillati</taxon>
        <taxon>Chloroflexota</taxon>
        <taxon>Ktedonobacteria</taxon>
        <taxon>Ktedonobacterales</taxon>
        <taxon>Ktedonosporobacteraceae</taxon>
        <taxon>Ktedonosporobacter</taxon>
    </lineage>
</organism>
<protein>
    <recommendedName>
        <fullName evidence="1">MalT-like winged helix domain-containing protein</fullName>
    </recommendedName>
</protein>